<dbReference type="Proteomes" id="UP000062788">
    <property type="component" value="Unassembled WGS sequence"/>
</dbReference>
<sequence length="76" mass="8201">MRRDDAFDEASAAGSAATRIVSNAVIAVAPRRIAPLRRWSGCRLAPMPAGRARIPSPDRRCDIVSPSPQFGGEWVL</sequence>
<dbReference type="AlphaFoldDB" id="A0A103DVR9"/>
<comment type="caution">
    <text evidence="1">The sequence shown here is derived from an EMBL/GenBank/DDBJ whole genome shotgun (WGS) entry which is preliminary data.</text>
</comment>
<proteinExistence type="predicted"/>
<keyword evidence="2" id="KW-1185">Reference proteome</keyword>
<protein>
    <submittedName>
        <fullName evidence="1">Uncharacterized protein</fullName>
    </submittedName>
</protein>
<organism evidence="1 2">
    <name type="scientific">Burkholderia singularis</name>
    <dbReference type="NCBI Taxonomy" id="1503053"/>
    <lineage>
        <taxon>Bacteria</taxon>
        <taxon>Pseudomonadati</taxon>
        <taxon>Pseudomonadota</taxon>
        <taxon>Betaproteobacteria</taxon>
        <taxon>Burkholderiales</taxon>
        <taxon>Burkholderiaceae</taxon>
        <taxon>Burkholderia</taxon>
        <taxon>pseudomallei group</taxon>
    </lineage>
</organism>
<accession>A0A103DVR9</accession>
<reference evidence="1 2" key="1">
    <citation type="submission" date="2015-11" db="EMBL/GenBank/DDBJ databases">
        <title>Expanding the genomic diversity of Burkholderia species for the development of highly accurate diagnostics.</title>
        <authorList>
            <person name="Sahl J."/>
            <person name="Keim P."/>
            <person name="Wagner D."/>
        </authorList>
    </citation>
    <scope>NUCLEOTIDE SEQUENCE [LARGE SCALE GENOMIC DNA]</scope>
    <source>
        <strain evidence="1 2">TSV85</strain>
    </source>
</reference>
<gene>
    <name evidence="1" type="ORF">WS67_02700</name>
</gene>
<evidence type="ECO:0000313" key="1">
    <source>
        <dbReference type="EMBL" id="KVE23281.1"/>
    </source>
</evidence>
<dbReference type="EMBL" id="LOWA01000060">
    <property type="protein sequence ID" value="KVE23281.1"/>
    <property type="molecule type" value="Genomic_DNA"/>
</dbReference>
<evidence type="ECO:0000313" key="2">
    <source>
        <dbReference type="Proteomes" id="UP000062788"/>
    </source>
</evidence>
<name>A0A103DVR9_9BURK</name>